<dbReference type="Pfam" id="PF00239">
    <property type="entry name" value="Resolvase"/>
    <property type="match status" value="1"/>
</dbReference>
<protein>
    <submittedName>
        <fullName evidence="2">Recombinase family protein</fullName>
    </submittedName>
</protein>
<gene>
    <name evidence="2" type="ORF">IAB99_08570</name>
</gene>
<dbReference type="InterPro" id="IPR036162">
    <property type="entry name" value="Resolvase-like_N_sf"/>
</dbReference>
<dbReference type="Gene3D" id="3.40.50.1390">
    <property type="entry name" value="Resolvase, N-terminal catalytic domain"/>
    <property type="match status" value="1"/>
</dbReference>
<dbReference type="EMBL" id="JADIMH010000056">
    <property type="protein sequence ID" value="MBO8467796.1"/>
    <property type="molecule type" value="Genomic_DNA"/>
</dbReference>
<dbReference type="SUPFAM" id="SSF53041">
    <property type="entry name" value="Resolvase-like"/>
    <property type="match status" value="1"/>
</dbReference>
<reference evidence="2" key="2">
    <citation type="journal article" date="2021" name="PeerJ">
        <title>Extensive microbial diversity within the chicken gut microbiome revealed by metagenomics and culture.</title>
        <authorList>
            <person name="Gilroy R."/>
            <person name="Ravi A."/>
            <person name="Getino M."/>
            <person name="Pursley I."/>
            <person name="Horton D.L."/>
            <person name="Alikhan N.F."/>
            <person name="Baker D."/>
            <person name="Gharbi K."/>
            <person name="Hall N."/>
            <person name="Watson M."/>
            <person name="Adriaenssens E.M."/>
            <person name="Foster-Nyarko E."/>
            <person name="Jarju S."/>
            <person name="Secka A."/>
            <person name="Antonio M."/>
            <person name="Oren A."/>
            <person name="Chaudhuri R.R."/>
            <person name="La Ragione R."/>
            <person name="Hildebrand F."/>
            <person name="Pallen M.J."/>
        </authorList>
    </citation>
    <scope>NUCLEOTIDE SEQUENCE</scope>
    <source>
        <strain evidence="2">B1-15692</strain>
    </source>
</reference>
<evidence type="ECO:0000259" key="1">
    <source>
        <dbReference type="PROSITE" id="PS51736"/>
    </source>
</evidence>
<dbReference type="CDD" id="cd03768">
    <property type="entry name" value="SR_ResInv"/>
    <property type="match status" value="1"/>
</dbReference>
<evidence type="ECO:0000313" key="3">
    <source>
        <dbReference type="Proteomes" id="UP000823660"/>
    </source>
</evidence>
<comment type="caution">
    <text evidence="2">The sequence shown here is derived from an EMBL/GenBank/DDBJ whole genome shotgun (WGS) entry which is preliminary data.</text>
</comment>
<organism evidence="2 3">
    <name type="scientific">Candidatus Cryptobacteroides faecipullorum</name>
    <dbReference type="NCBI Taxonomy" id="2840764"/>
    <lineage>
        <taxon>Bacteria</taxon>
        <taxon>Pseudomonadati</taxon>
        <taxon>Bacteroidota</taxon>
        <taxon>Bacteroidia</taxon>
        <taxon>Bacteroidales</taxon>
        <taxon>Candidatus Cryptobacteroides</taxon>
    </lineage>
</organism>
<evidence type="ECO:0000313" key="2">
    <source>
        <dbReference type="EMBL" id="MBO8467796.1"/>
    </source>
</evidence>
<dbReference type="InterPro" id="IPR006119">
    <property type="entry name" value="Resolv_N"/>
</dbReference>
<proteinExistence type="predicted"/>
<dbReference type="PANTHER" id="PTHR30461:SF19">
    <property type="entry name" value="SITE-SPECIFIC RECOMBINASE RESOLVASE FAMILY"/>
    <property type="match status" value="1"/>
</dbReference>
<name>A0A9D9I8D1_9BACT</name>
<dbReference type="SMART" id="SM00857">
    <property type="entry name" value="Resolvase"/>
    <property type="match status" value="1"/>
</dbReference>
<dbReference type="PROSITE" id="PS51736">
    <property type="entry name" value="RECOMBINASES_3"/>
    <property type="match status" value="1"/>
</dbReference>
<dbReference type="GO" id="GO:0000150">
    <property type="term" value="F:DNA strand exchange activity"/>
    <property type="evidence" value="ECO:0007669"/>
    <property type="project" value="InterPro"/>
</dbReference>
<dbReference type="GO" id="GO:0003677">
    <property type="term" value="F:DNA binding"/>
    <property type="evidence" value="ECO:0007669"/>
    <property type="project" value="InterPro"/>
</dbReference>
<dbReference type="Proteomes" id="UP000823660">
    <property type="component" value="Unassembled WGS sequence"/>
</dbReference>
<sequence length="221" mass="25902">MTKVVLLCRVSTQRQDYARQVRELTEWCDTMKWEIDRVFSNKVSGARRNAERREIIELLGYIKTHHIDKVCVLEISRLGRNTLEALNIIRTLNENGVCLFIKNYNLETLTDGKVNPVASLICTILLEISQMERMTIRERMESGRRQYITTCRENDIKMGRPESYKKTDDRRREQYSKEISLLRKGLSLRQISVITGTSVSTIRKLYRFIPEINEQRIGITG</sequence>
<accession>A0A9D9I8D1</accession>
<reference evidence="2" key="1">
    <citation type="submission" date="2020-10" db="EMBL/GenBank/DDBJ databases">
        <authorList>
            <person name="Gilroy R."/>
        </authorList>
    </citation>
    <scope>NUCLEOTIDE SEQUENCE</scope>
    <source>
        <strain evidence="2">B1-15692</strain>
    </source>
</reference>
<dbReference type="InterPro" id="IPR050639">
    <property type="entry name" value="SSR_resolvase"/>
</dbReference>
<dbReference type="PANTHER" id="PTHR30461">
    <property type="entry name" value="DNA-INVERTASE FROM LAMBDOID PROPHAGE"/>
    <property type="match status" value="1"/>
</dbReference>
<dbReference type="AlphaFoldDB" id="A0A9D9I8D1"/>
<feature type="domain" description="Resolvase/invertase-type recombinase catalytic" evidence="1">
    <location>
        <begin position="3"/>
        <end position="151"/>
    </location>
</feature>